<evidence type="ECO:0008006" key="3">
    <source>
        <dbReference type="Google" id="ProtNLM"/>
    </source>
</evidence>
<evidence type="ECO:0000313" key="1">
    <source>
        <dbReference type="EMBL" id="VDK69674.1"/>
    </source>
</evidence>
<protein>
    <recommendedName>
        <fullName evidence="3">3-hydroxyacyl-CoA dehydrogenase NAD binding domain-containing protein</fullName>
    </recommendedName>
</protein>
<dbReference type="OrthoDB" id="10253736at2759"/>
<sequence length="45" mass="5116">MAIEFAKLGSKVVLWDINEKSNLETKQMLDELKAEIQFNYSPSVG</sequence>
<dbReference type="EMBL" id="UYRV01021502">
    <property type="protein sequence ID" value="VDK69674.1"/>
    <property type="molecule type" value="Genomic_DNA"/>
</dbReference>
<reference evidence="1 2" key="1">
    <citation type="submission" date="2018-11" db="EMBL/GenBank/DDBJ databases">
        <authorList>
            <consortium name="Pathogen Informatics"/>
        </authorList>
    </citation>
    <scope>NUCLEOTIDE SEQUENCE [LARGE SCALE GENOMIC DNA]</scope>
</reference>
<evidence type="ECO:0000313" key="2">
    <source>
        <dbReference type="Proteomes" id="UP000271889"/>
    </source>
</evidence>
<proteinExistence type="predicted"/>
<dbReference type="Proteomes" id="UP000271889">
    <property type="component" value="Unassembled WGS sequence"/>
</dbReference>
<dbReference type="AlphaFoldDB" id="A0A3P6TUJ3"/>
<accession>A0A3P6TUJ3</accession>
<organism evidence="1 2">
    <name type="scientific">Cylicostephanus goldi</name>
    <name type="common">Nematode worm</name>
    <dbReference type="NCBI Taxonomy" id="71465"/>
    <lineage>
        <taxon>Eukaryota</taxon>
        <taxon>Metazoa</taxon>
        <taxon>Ecdysozoa</taxon>
        <taxon>Nematoda</taxon>
        <taxon>Chromadorea</taxon>
        <taxon>Rhabditida</taxon>
        <taxon>Rhabditina</taxon>
        <taxon>Rhabditomorpha</taxon>
        <taxon>Strongyloidea</taxon>
        <taxon>Strongylidae</taxon>
        <taxon>Cylicostephanus</taxon>
    </lineage>
</organism>
<keyword evidence="2" id="KW-1185">Reference proteome</keyword>
<gene>
    <name evidence="1" type="ORF">CGOC_LOCUS6543</name>
</gene>
<name>A0A3P6TUJ3_CYLGO</name>